<dbReference type="GO" id="GO:0016020">
    <property type="term" value="C:membrane"/>
    <property type="evidence" value="ECO:0007669"/>
    <property type="project" value="InterPro"/>
</dbReference>
<dbReference type="GO" id="GO:0010181">
    <property type="term" value="F:FMN binding"/>
    <property type="evidence" value="ECO:0007669"/>
    <property type="project" value="InterPro"/>
</dbReference>
<evidence type="ECO:0000256" key="1">
    <source>
        <dbReference type="SAM" id="SignalP"/>
    </source>
</evidence>
<gene>
    <name evidence="3" type="ORF">PBV87_02190</name>
</gene>
<dbReference type="InterPro" id="IPR007329">
    <property type="entry name" value="FMN-bd"/>
</dbReference>
<feature type="chain" id="PRO_5041233676" evidence="1">
    <location>
        <begin position="22"/>
        <end position="163"/>
    </location>
</feature>
<name>A0AA42DJQ5_9FIRM</name>
<dbReference type="Pfam" id="PF04205">
    <property type="entry name" value="FMN_bind"/>
    <property type="match status" value="1"/>
</dbReference>
<keyword evidence="1" id="KW-0732">Signal</keyword>
<keyword evidence="4" id="KW-1185">Reference proteome</keyword>
<evidence type="ECO:0000313" key="4">
    <source>
        <dbReference type="Proteomes" id="UP001169242"/>
    </source>
</evidence>
<dbReference type="RefSeq" id="WP_053984839.1">
    <property type="nucleotide sequence ID" value="NZ_JAQIFT010000010.1"/>
</dbReference>
<dbReference type="AlphaFoldDB" id="A0AA42DJQ5"/>
<protein>
    <submittedName>
        <fullName evidence="3">FMN-binding protein</fullName>
    </submittedName>
</protein>
<proteinExistence type="predicted"/>
<reference evidence="3" key="1">
    <citation type="journal article" date="2023" name="Int. J. Syst. Evol. Microbiol.">
        <title>&lt;i&gt;Holtiella tumoricola&lt;/i&gt; gen. nov. sp. nov., isolated from a human clinical sample.</title>
        <authorList>
            <person name="Allen-Vercoe E."/>
            <person name="Daigneault M.C."/>
            <person name="Vancuren S.J."/>
            <person name="Cochrane K."/>
            <person name="O'Neal L.L."/>
            <person name="Sankaranarayanan K."/>
            <person name="Lawson P.A."/>
        </authorList>
    </citation>
    <scope>NUCLEOTIDE SEQUENCE</scope>
    <source>
        <strain evidence="3">CC70A</strain>
    </source>
</reference>
<evidence type="ECO:0000259" key="2">
    <source>
        <dbReference type="Pfam" id="PF04205"/>
    </source>
</evidence>
<dbReference type="PROSITE" id="PS51257">
    <property type="entry name" value="PROKAR_LIPOPROTEIN"/>
    <property type="match status" value="1"/>
</dbReference>
<evidence type="ECO:0000313" key="3">
    <source>
        <dbReference type="EMBL" id="MDA3730313.1"/>
    </source>
</evidence>
<comment type="caution">
    <text evidence="3">The sequence shown here is derived from an EMBL/GenBank/DDBJ whole genome shotgun (WGS) entry which is preliminary data.</text>
</comment>
<accession>A0AA42DJQ5</accession>
<sequence length="163" mass="17404">MKKFLLVATVALSTLSFVGCAAPTSETSVATTPTYKNGTYRGGYLDGTVEVEFALTDNVIESVKYRKLKYKDTDFLAKDASETTVLLAGQYQSLIDHLVGKNISAIDDLYHPGEIAETIDGLSSASIKEGEVIDTLSGATLRSGKIISALNDGLNRGAYKLAE</sequence>
<dbReference type="Proteomes" id="UP001169242">
    <property type="component" value="Unassembled WGS sequence"/>
</dbReference>
<dbReference type="Gene3D" id="3.90.1010.20">
    <property type="match status" value="1"/>
</dbReference>
<dbReference type="EMBL" id="JAQIFT010000010">
    <property type="protein sequence ID" value="MDA3730313.1"/>
    <property type="molecule type" value="Genomic_DNA"/>
</dbReference>
<organism evidence="3 4">
    <name type="scientific">Holtiella tumoricola</name>
    <dbReference type="NCBI Taxonomy" id="3018743"/>
    <lineage>
        <taxon>Bacteria</taxon>
        <taxon>Bacillati</taxon>
        <taxon>Bacillota</taxon>
        <taxon>Clostridia</taxon>
        <taxon>Lachnospirales</taxon>
        <taxon>Cellulosilyticaceae</taxon>
        <taxon>Holtiella</taxon>
    </lineage>
</organism>
<feature type="domain" description="FMN-binding" evidence="2">
    <location>
        <begin position="46"/>
        <end position="154"/>
    </location>
</feature>
<feature type="signal peptide" evidence="1">
    <location>
        <begin position="1"/>
        <end position="21"/>
    </location>
</feature>